<dbReference type="InterPro" id="IPR022659">
    <property type="entry name" value="Pr_cel_nuc_antig_CS"/>
</dbReference>
<dbReference type="InterPro" id="IPR046938">
    <property type="entry name" value="DNA_clamp_sf"/>
</dbReference>
<dbReference type="GO" id="GO:0043626">
    <property type="term" value="C:PCNA complex"/>
    <property type="evidence" value="ECO:0007669"/>
    <property type="project" value="TreeGrafter"/>
</dbReference>
<dbReference type="PANTHER" id="PTHR11352">
    <property type="entry name" value="PROLIFERATING CELL NUCLEAR ANTIGEN"/>
    <property type="match status" value="1"/>
</dbReference>
<dbReference type="Pfam" id="PF02747">
    <property type="entry name" value="PCNA_C"/>
    <property type="match status" value="1"/>
</dbReference>
<feature type="domain" description="Proliferating cell nuclear antigen PCNA N-terminal" evidence="3">
    <location>
        <begin position="6"/>
        <end position="129"/>
    </location>
</feature>
<dbReference type="CDD" id="cd00577">
    <property type="entry name" value="PCNA"/>
    <property type="match status" value="1"/>
</dbReference>
<dbReference type="GO" id="GO:0006272">
    <property type="term" value="P:leading strand elongation"/>
    <property type="evidence" value="ECO:0007669"/>
    <property type="project" value="TreeGrafter"/>
</dbReference>
<evidence type="ECO:0000259" key="3">
    <source>
        <dbReference type="Pfam" id="PF00705"/>
    </source>
</evidence>
<dbReference type="HAMAP" id="MF_00317">
    <property type="entry name" value="DNApol_clamp_arch"/>
    <property type="match status" value="1"/>
</dbReference>
<dbReference type="PRINTS" id="PR00339">
    <property type="entry name" value="PCNACYCLIN"/>
</dbReference>
<dbReference type="InterPro" id="IPR000730">
    <property type="entry name" value="Pr_cel_nuc_antig"/>
</dbReference>
<dbReference type="GO" id="GO:0030337">
    <property type="term" value="F:DNA polymerase processivity factor activity"/>
    <property type="evidence" value="ECO:0007669"/>
    <property type="project" value="InterPro"/>
</dbReference>
<dbReference type="GO" id="GO:0003677">
    <property type="term" value="F:DNA binding"/>
    <property type="evidence" value="ECO:0007669"/>
    <property type="project" value="UniProtKB-KW"/>
</dbReference>
<dbReference type="GO" id="GO:0019985">
    <property type="term" value="P:translesion synthesis"/>
    <property type="evidence" value="ECO:0007669"/>
    <property type="project" value="TreeGrafter"/>
</dbReference>
<evidence type="ECO:0000256" key="2">
    <source>
        <dbReference type="ARBA" id="ARBA00023125"/>
    </source>
</evidence>
<dbReference type="InterPro" id="IPR022648">
    <property type="entry name" value="Pr_cel_nuc_antig_N"/>
</dbReference>
<protein>
    <recommendedName>
        <fullName evidence="6">Proliferating cell nuclear antigen PCNA N-terminal domain-containing protein</fullName>
    </recommendedName>
</protein>
<reference evidence="5" key="1">
    <citation type="journal article" date="2020" name="Nature">
        <title>Giant virus diversity and host interactions through global metagenomics.</title>
        <authorList>
            <person name="Schulz F."/>
            <person name="Roux S."/>
            <person name="Paez-Espino D."/>
            <person name="Jungbluth S."/>
            <person name="Walsh D.A."/>
            <person name="Denef V.J."/>
            <person name="McMahon K.D."/>
            <person name="Konstantinidis K.T."/>
            <person name="Eloe-Fadrosh E.A."/>
            <person name="Kyrpides N.C."/>
            <person name="Woyke T."/>
        </authorList>
    </citation>
    <scope>NUCLEOTIDE SEQUENCE</scope>
    <source>
        <strain evidence="5">GVMAG-M-3300025860-25</strain>
    </source>
</reference>
<dbReference type="SUPFAM" id="SSF55979">
    <property type="entry name" value="DNA clamp"/>
    <property type="match status" value="2"/>
</dbReference>
<dbReference type="InterPro" id="IPR022649">
    <property type="entry name" value="Pr_cel_nuc_antig_C"/>
</dbReference>
<dbReference type="GO" id="GO:0006298">
    <property type="term" value="P:mismatch repair"/>
    <property type="evidence" value="ECO:0007669"/>
    <property type="project" value="TreeGrafter"/>
</dbReference>
<dbReference type="Pfam" id="PF00705">
    <property type="entry name" value="PCNA_N"/>
    <property type="match status" value="1"/>
</dbReference>
<dbReference type="AlphaFoldDB" id="A0A6C0J794"/>
<dbReference type="NCBIfam" id="TIGR00590">
    <property type="entry name" value="pcna"/>
    <property type="match status" value="1"/>
</dbReference>
<evidence type="ECO:0000313" key="5">
    <source>
        <dbReference type="EMBL" id="QHU01153.1"/>
    </source>
</evidence>
<comment type="similarity">
    <text evidence="1">Belongs to the PCNA family.</text>
</comment>
<name>A0A6C0J794_9ZZZZ</name>
<dbReference type="PROSITE" id="PS01251">
    <property type="entry name" value="PCNA_1"/>
    <property type="match status" value="1"/>
</dbReference>
<dbReference type="Gene3D" id="3.70.10.10">
    <property type="match status" value="1"/>
</dbReference>
<proteinExistence type="inferred from homology"/>
<dbReference type="EMBL" id="MN740335">
    <property type="protein sequence ID" value="QHU01153.1"/>
    <property type="molecule type" value="Genomic_DNA"/>
</dbReference>
<evidence type="ECO:0000259" key="4">
    <source>
        <dbReference type="Pfam" id="PF02747"/>
    </source>
</evidence>
<organism evidence="5">
    <name type="scientific">viral metagenome</name>
    <dbReference type="NCBI Taxonomy" id="1070528"/>
    <lineage>
        <taxon>unclassified sequences</taxon>
        <taxon>metagenomes</taxon>
        <taxon>organismal metagenomes</taxon>
    </lineage>
</organism>
<accession>A0A6C0J794</accession>
<evidence type="ECO:0000256" key="1">
    <source>
        <dbReference type="ARBA" id="ARBA00010462"/>
    </source>
</evidence>
<keyword evidence="2" id="KW-0238">DNA-binding</keyword>
<dbReference type="PANTHER" id="PTHR11352:SF0">
    <property type="entry name" value="PROLIFERATING CELL NUCLEAR ANTIGEN"/>
    <property type="match status" value="1"/>
</dbReference>
<sequence>MDKNVLEFKSVQASAFRILIEALKEILTDANFECDETGIKMIAMDSSRTVLVHLKLNADKFESYICKEKRVLGISMINLFRIIKTMNNNDTFTLFLEREKDSVLGIKIENSEKNTTSTFHLNLMDLDVDNIQIPSVEFESVITMPSTDFQKIIRDMHNYADLIDIKSVEDHLIFSCKGDFCSQETIIGETDDGMNFAKNKKPDEIIQGEFALKHLVLFGKCTNLCNSIQMFLKNDYPLVIKYTVASLGEIKLCLAPSCNDEI</sequence>
<dbReference type="GO" id="GO:0006275">
    <property type="term" value="P:regulation of DNA replication"/>
    <property type="evidence" value="ECO:0007669"/>
    <property type="project" value="InterPro"/>
</dbReference>
<feature type="domain" description="Proliferating cell nuclear antigen PCNA C-terminal" evidence="4">
    <location>
        <begin position="133"/>
        <end position="256"/>
    </location>
</feature>
<evidence type="ECO:0008006" key="6">
    <source>
        <dbReference type="Google" id="ProtNLM"/>
    </source>
</evidence>